<evidence type="ECO:0000313" key="1">
    <source>
        <dbReference type="EMBL" id="KAG0414129.1"/>
    </source>
</evidence>
<protein>
    <submittedName>
        <fullName evidence="1">Uncharacterized protein</fullName>
    </submittedName>
</protein>
<keyword evidence="2" id="KW-1185">Reference proteome</keyword>
<gene>
    <name evidence="1" type="ORF">HPB47_008722</name>
</gene>
<dbReference type="Proteomes" id="UP000805193">
    <property type="component" value="Unassembled WGS sequence"/>
</dbReference>
<name>A0AC60P400_IXOPE</name>
<accession>A0AC60P400</accession>
<sequence>MLASPEDEPSIDDERPTTVAQLKSCFQKSGIDVDSPCTATSASDSTSHVGQCWVVRSLDVWNRFLHANGIELLEDLPNRLKVQTFVSYPLRDKDYHAVSAFLVSRLLNDHSCVHSVELNHVSTLFGRETQAFDNVATNQGIQKITLADEGKLQRKSKLKAHKLISALVGGNLRSIRFDSMYLFNIPRKALCDALANSFRLVELFLCDNGLTADGTIDILSALMASTTLTCLSLDNNNVASRVELETVLAHLVAVRQLSHVVQFHPTLRRLSVKNVRPHAIGDMAQLFTALICNTTLQELEARGLQSVNEIECLASLIARTSSIRLLTLDVCPSCTDYLVIVMRGLSQNNSIWRFDCSIKKLTVPLSEEIAYMLTKNSTLSHLLLNDALAGENCLMTLANAMDLNRSLQQLGVTYPTVSFAGICIRGCLRRNASVMARAVDFAVRKAADKKSAQAFELHQKNEHFIQKLTLVAGTGPQAESLIADANRHIRHNFFALAEIVKEGLVCLDFPDSECATGINQLNQYCLLEIVSYLKISDVKD</sequence>
<dbReference type="EMBL" id="JABSTQ010011201">
    <property type="protein sequence ID" value="KAG0414129.1"/>
    <property type="molecule type" value="Genomic_DNA"/>
</dbReference>
<organism evidence="1 2">
    <name type="scientific">Ixodes persulcatus</name>
    <name type="common">Taiga tick</name>
    <dbReference type="NCBI Taxonomy" id="34615"/>
    <lineage>
        <taxon>Eukaryota</taxon>
        <taxon>Metazoa</taxon>
        <taxon>Ecdysozoa</taxon>
        <taxon>Arthropoda</taxon>
        <taxon>Chelicerata</taxon>
        <taxon>Arachnida</taxon>
        <taxon>Acari</taxon>
        <taxon>Parasitiformes</taxon>
        <taxon>Ixodida</taxon>
        <taxon>Ixodoidea</taxon>
        <taxon>Ixodidae</taxon>
        <taxon>Ixodinae</taxon>
        <taxon>Ixodes</taxon>
    </lineage>
</organism>
<evidence type="ECO:0000313" key="2">
    <source>
        <dbReference type="Proteomes" id="UP000805193"/>
    </source>
</evidence>
<proteinExistence type="predicted"/>
<comment type="caution">
    <text evidence="1">The sequence shown here is derived from an EMBL/GenBank/DDBJ whole genome shotgun (WGS) entry which is preliminary data.</text>
</comment>
<reference evidence="1 2" key="1">
    <citation type="journal article" date="2020" name="Cell">
        <title>Large-Scale Comparative Analyses of Tick Genomes Elucidate Their Genetic Diversity and Vector Capacities.</title>
        <authorList>
            <consortium name="Tick Genome and Microbiome Consortium (TIGMIC)"/>
            <person name="Jia N."/>
            <person name="Wang J."/>
            <person name="Shi W."/>
            <person name="Du L."/>
            <person name="Sun Y."/>
            <person name="Zhan W."/>
            <person name="Jiang J.F."/>
            <person name="Wang Q."/>
            <person name="Zhang B."/>
            <person name="Ji P."/>
            <person name="Bell-Sakyi L."/>
            <person name="Cui X.M."/>
            <person name="Yuan T.T."/>
            <person name="Jiang B.G."/>
            <person name="Yang W.F."/>
            <person name="Lam T.T."/>
            <person name="Chang Q.C."/>
            <person name="Ding S.J."/>
            <person name="Wang X.J."/>
            <person name="Zhu J.G."/>
            <person name="Ruan X.D."/>
            <person name="Zhao L."/>
            <person name="Wei J.T."/>
            <person name="Ye R.Z."/>
            <person name="Que T.C."/>
            <person name="Du C.H."/>
            <person name="Zhou Y.H."/>
            <person name="Cheng J.X."/>
            <person name="Dai P.F."/>
            <person name="Guo W.B."/>
            <person name="Han X.H."/>
            <person name="Huang E.J."/>
            <person name="Li L.F."/>
            <person name="Wei W."/>
            <person name="Gao Y.C."/>
            <person name="Liu J.Z."/>
            <person name="Shao H.Z."/>
            <person name="Wang X."/>
            <person name="Wang C.C."/>
            <person name="Yang T.C."/>
            <person name="Huo Q.B."/>
            <person name="Li W."/>
            <person name="Chen H.Y."/>
            <person name="Chen S.E."/>
            <person name="Zhou L.G."/>
            <person name="Ni X.B."/>
            <person name="Tian J.H."/>
            <person name="Sheng Y."/>
            <person name="Liu T."/>
            <person name="Pan Y.S."/>
            <person name="Xia L.Y."/>
            <person name="Li J."/>
            <person name="Zhao F."/>
            <person name="Cao W.C."/>
        </authorList>
    </citation>
    <scope>NUCLEOTIDE SEQUENCE [LARGE SCALE GENOMIC DNA]</scope>
    <source>
        <strain evidence="1">Iper-2018</strain>
    </source>
</reference>